<keyword evidence="13 25" id="KW-0547">Nucleotide-binding</keyword>
<dbReference type="Pfam" id="PF23598">
    <property type="entry name" value="LRR_14"/>
    <property type="match status" value="1"/>
</dbReference>
<gene>
    <name evidence="28" type="ORF">SETIT_5G105900v2</name>
</gene>
<evidence type="ECO:0000256" key="6">
    <source>
        <dbReference type="ARBA" id="ARBA00022527"/>
    </source>
</evidence>
<dbReference type="PROSITE" id="PS00107">
    <property type="entry name" value="PROTEIN_KINASE_ATP"/>
    <property type="match status" value="1"/>
</dbReference>
<evidence type="ECO:0000259" key="27">
    <source>
        <dbReference type="PROSITE" id="PS50011"/>
    </source>
</evidence>
<dbReference type="SMART" id="SM00369">
    <property type="entry name" value="LRR_TYP"/>
    <property type="match status" value="9"/>
</dbReference>
<evidence type="ECO:0000256" key="4">
    <source>
        <dbReference type="ARBA" id="ARBA00012513"/>
    </source>
</evidence>
<dbReference type="Gene3D" id="3.80.10.10">
    <property type="entry name" value="Ribonuclease Inhibitor"/>
    <property type="match status" value="3"/>
</dbReference>
<feature type="transmembrane region" description="Helical" evidence="26">
    <location>
        <begin position="732"/>
        <end position="755"/>
    </location>
</feature>
<keyword evidence="9" id="KW-0808">Transferase</keyword>
<evidence type="ECO:0000256" key="7">
    <source>
        <dbReference type="ARBA" id="ARBA00022553"/>
    </source>
</evidence>
<evidence type="ECO:0000256" key="8">
    <source>
        <dbReference type="ARBA" id="ARBA00022614"/>
    </source>
</evidence>
<comment type="similarity">
    <text evidence="3">Belongs to the protein kinase superfamily. Ser/Thr protein kinase family.</text>
</comment>
<dbReference type="PROSITE" id="PS00108">
    <property type="entry name" value="PROTEIN_KINASE_ST"/>
    <property type="match status" value="1"/>
</dbReference>
<keyword evidence="18" id="KW-0675">Receptor</keyword>
<evidence type="ECO:0000256" key="18">
    <source>
        <dbReference type="ARBA" id="ARBA00023170"/>
    </source>
</evidence>
<evidence type="ECO:0000256" key="19">
    <source>
        <dbReference type="ARBA" id="ARBA00023180"/>
    </source>
</evidence>
<feature type="domain" description="Protein kinase" evidence="27">
    <location>
        <begin position="791"/>
        <end position="1096"/>
    </location>
</feature>
<dbReference type="PANTHER" id="PTHR27008">
    <property type="entry name" value="OS04G0122200 PROTEIN"/>
    <property type="match status" value="1"/>
</dbReference>
<evidence type="ECO:0000256" key="14">
    <source>
        <dbReference type="ARBA" id="ARBA00022777"/>
    </source>
</evidence>
<comment type="catalytic activity">
    <reaction evidence="20">
        <text>L-threonyl-[protein] + ATP = O-phospho-L-threonyl-[protein] + ADP + H(+)</text>
        <dbReference type="Rhea" id="RHEA:46608"/>
        <dbReference type="Rhea" id="RHEA-COMP:11060"/>
        <dbReference type="Rhea" id="RHEA-COMP:11605"/>
        <dbReference type="ChEBI" id="CHEBI:15378"/>
        <dbReference type="ChEBI" id="CHEBI:30013"/>
        <dbReference type="ChEBI" id="CHEBI:30616"/>
        <dbReference type="ChEBI" id="CHEBI:61977"/>
        <dbReference type="ChEBI" id="CHEBI:456216"/>
        <dbReference type="EC" id="2.7.11.1"/>
    </reaction>
</comment>
<dbReference type="InterPro" id="IPR011009">
    <property type="entry name" value="Kinase-like_dom_sf"/>
</dbReference>
<dbReference type="FunFam" id="3.80.10.10:FF:000275">
    <property type="entry name" value="Leucine-rich repeat receptor-like protein kinase"/>
    <property type="match status" value="1"/>
</dbReference>
<dbReference type="InterPro" id="IPR055414">
    <property type="entry name" value="LRR_R13L4/SHOC2-like"/>
</dbReference>
<sequence length="1117" mass="119752">MVKSKPYLQLGGPLADVSQSQKQKETATSHQITNQMRCMCMFSKTLKSKLFNTLQPSSTMALAMRVMSLLPATIAVMIAVASWGAHGGASDEASALLAFKAQLAGSGSGMLASWNGTAGVCGWEGVACTGGQVVALSLPSYGLAGALSPAIGNLTFLRTLNLSSNWFQGEVPASIGRLASLQTLDLSYNTFSGTLPSNLSACVSLLLLRLSSNRFHGRIPVELGDKLTSLQMLSLRNNSLTGAIPGSLGNLSSLIYLHLTENHLEGPIPHELGSMGGLQVLFLYENRLSGVLPHSLYNLSSLKSLWVGYNMLSGTIPADIGDRFPGMEALDFSSNRFSGAIPPSLANLSALTKLVLQGNDFIGYVPSALGKLSLTALYLGDNRLEANDSQGWEFIASLANSSQLQLLVLGNNSFSGQLPNSVTNLSSTLQGLYLGPNMISGNIPINIGNLVGLTVLEMANTFVSGQIPESIGQLRNLVQLALYNTSLSGLIPSSLGNLTQLNSLLAYYGNLEGPIPSNLGNLKNVFSFDLSTNRLNGSIPIEVLKLPRLSWYLDLSYNSLSGPLPTEVGTMVNLNELILSGNKLSGTIPASVGNCISLVRLLLDNNLLEGSIPQSLKNLKGLELLNLTMNKLSGSIPDALASIGNLQQLYLAHNNLSGSIPKVLQNLTLLAKLDLSFNDLQGEVPKGGPFANATRLSLDGNDELCGGNPQLHLAPCSTAAARKNRRRMSRSLMVTVASICAFLFLGLIVCLIHLIHKRLRQGKENQLIPTAIDEQHQRVSYQALANGTDHFSEVNLLGQGSYGAVYKCTLHDKGITAAVKVFNVRQSRSTRSFVAECEALRRVRHRCLIKIITCCLSIDHQGQEFKALVFEFMPNGNLNDWLHPASKIQSLSNTLSLAQRLNIAVDIMDALDYLHNQCQPPIIHCDLKPSNILLAEDMSARVGDFGISKILPEDTSKTLLNSVSFTGLRGSIGYVAPEYGEGRAVSTLGDVYSLGILLLEMFTGMSPTDDMFKGSLDLHKFAEAALPDRALEVADPAIWFHEEAKGENPATVRSRSERCLASVIGLGVSCSKQLPRERTAMRDAAAEMRAIRDAFLVQCATETWPAVGTTGLGSADS</sequence>
<keyword evidence="15 25" id="KW-0067">ATP-binding</keyword>
<dbReference type="FunFam" id="1.10.510.10:FF:000358">
    <property type="entry name" value="Putative leucine-rich repeat receptor-like serine/threonine-protein kinase"/>
    <property type="match status" value="1"/>
</dbReference>
<evidence type="ECO:0000256" key="26">
    <source>
        <dbReference type="SAM" id="Phobius"/>
    </source>
</evidence>
<keyword evidence="10 26" id="KW-0812">Transmembrane</keyword>
<evidence type="ECO:0000256" key="1">
    <source>
        <dbReference type="ARBA" id="ARBA00004162"/>
    </source>
</evidence>
<evidence type="ECO:0000256" key="21">
    <source>
        <dbReference type="ARBA" id="ARBA00048679"/>
    </source>
</evidence>
<evidence type="ECO:0000256" key="12">
    <source>
        <dbReference type="ARBA" id="ARBA00022737"/>
    </source>
</evidence>
<organism evidence="28">
    <name type="scientific">Setaria italica</name>
    <name type="common">Foxtail millet</name>
    <name type="synonym">Panicum italicum</name>
    <dbReference type="NCBI Taxonomy" id="4555"/>
    <lineage>
        <taxon>Eukaryota</taxon>
        <taxon>Viridiplantae</taxon>
        <taxon>Streptophyta</taxon>
        <taxon>Embryophyta</taxon>
        <taxon>Tracheophyta</taxon>
        <taxon>Spermatophyta</taxon>
        <taxon>Magnoliopsida</taxon>
        <taxon>Liliopsida</taxon>
        <taxon>Poales</taxon>
        <taxon>Poaceae</taxon>
        <taxon>PACMAD clade</taxon>
        <taxon>Panicoideae</taxon>
        <taxon>Panicodae</taxon>
        <taxon>Paniceae</taxon>
        <taxon>Cenchrinae</taxon>
        <taxon>Setaria</taxon>
    </lineage>
</organism>
<keyword evidence="7" id="KW-0597">Phosphoprotein</keyword>
<dbReference type="Pfam" id="PF08263">
    <property type="entry name" value="LRRNT_2"/>
    <property type="match status" value="1"/>
</dbReference>
<evidence type="ECO:0000313" key="28">
    <source>
        <dbReference type="EMBL" id="RCV24689.1"/>
    </source>
</evidence>
<dbReference type="GO" id="GO:0005886">
    <property type="term" value="C:plasma membrane"/>
    <property type="evidence" value="ECO:0007669"/>
    <property type="project" value="UniProtKB-SubCell"/>
</dbReference>
<dbReference type="KEGG" id="sita:101755844"/>
<dbReference type="Pfam" id="PF13855">
    <property type="entry name" value="LRR_8"/>
    <property type="match status" value="1"/>
</dbReference>
<dbReference type="SMART" id="SM00220">
    <property type="entry name" value="S_TKc"/>
    <property type="match status" value="1"/>
</dbReference>
<dbReference type="SUPFAM" id="SSF52058">
    <property type="entry name" value="L domain-like"/>
    <property type="match status" value="2"/>
</dbReference>
<evidence type="ECO:0000256" key="20">
    <source>
        <dbReference type="ARBA" id="ARBA00047899"/>
    </source>
</evidence>
<dbReference type="SUPFAM" id="SSF56112">
    <property type="entry name" value="Protein kinase-like (PK-like)"/>
    <property type="match status" value="1"/>
</dbReference>
<dbReference type="InterPro" id="IPR003591">
    <property type="entry name" value="Leu-rich_rpt_typical-subtyp"/>
</dbReference>
<evidence type="ECO:0000256" key="2">
    <source>
        <dbReference type="ARBA" id="ARBA00004389"/>
    </source>
</evidence>
<reference evidence="28" key="1">
    <citation type="journal article" date="2012" name="Nat. Biotechnol.">
        <title>Reference genome sequence of the model plant Setaria.</title>
        <authorList>
            <person name="Bennetzen J.L."/>
            <person name="Schmutz J."/>
            <person name="Wang H."/>
            <person name="Percifield R."/>
            <person name="Hawkins J."/>
            <person name="Pontaroli A.C."/>
            <person name="Estep M."/>
            <person name="Feng L."/>
            <person name="Vaughn J.N."/>
            <person name="Grimwood J."/>
            <person name="Jenkins J."/>
            <person name="Barry K."/>
            <person name="Lindquist E."/>
            <person name="Hellsten U."/>
            <person name="Deshpande S."/>
            <person name="Wang X."/>
            <person name="Wu X."/>
            <person name="Mitros T."/>
            <person name="Triplett J."/>
            <person name="Yang X."/>
            <person name="Ye C.Y."/>
            <person name="Mauro-Herrera M."/>
            <person name="Wang L."/>
            <person name="Li P."/>
            <person name="Sharma M."/>
            <person name="Sharma R."/>
            <person name="Ronald P.C."/>
            <person name="Panaud O."/>
            <person name="Kellogg E.A."/>
            <person name="Brutnell T.P."/>
            <person name="Doust A.N."/>
            <person name="Tuskan G.A."/>
            <person name="Rokhsar D."/>
            <person name="Devos K.M."/>
        </authorList>
    </citation>
    <scope>NUCLEOTIDE SEQUENCE [LARGE SCALE GENOMIC DNA]</scope>
    <source>
        <strain evidence="28">Yugu1</strain>
    </source>
</reference>
<dbReference type="Gene3D" id="1.10.510.10">
    <property type="entry name" value="Transferase(Phosphotransferase) domain 1"/>
    <property type="match status" value="1"/>
</dbReference>
<evidence type="ECO:0000256" key="9">
    <source>
        <dbReference type="ARBA" id="ARBA00022679"/>
    </source>
</evidence>
<dbReference type="GO" id="GO:0009791">
    <property type="term" value="P:post-embryonic development"/>
    <property type="evidence" value="ECO:0007669"/>
    <property type="project" value="UniProtKB-ARBA"/>
</dbReference>
<comment type="subcellular location">
    <subcellularLocation>
        <location evidence="1">Cell membrane</location>
        <topology evidence="1">Single-pass membrane protein</topology>
    </subcellularLocation>
    <subcellularLocation>
        <location evidence="2">Endoplasmic reticulum membrane</location>
        <topology evidence="2">Single-pass membrane protein</topology>
    </subcellularLocation>
</comment>
<dbReference type="PANTHER" id="PTHR27008:SF376">
    <property type="entry name" value="OS01G0152000 PROTEIN"/>
    <property type="match status" value="1"/>
</dbReference>
<dbReference type="InterPro" id="IPR000719">
    <property type="entry name" value="Prot_kinase_dom"/>
</dbReference>
<evidence type="ECO:0000256" key="23">
    <source>
        <dbReference type="ARBA" id="ARBA00056628"/>
    </source>
</evidence>
<keyword evidence="19" id="KW-0325">Glycoprotein</keyword>
<keyword evidence="6" id="KW-0723">Serine/threonine-protein kinase</keyword>
<keyword evidence="5" id="KW-1003">Cell membrane</keyword>
<evidence type="ECO:0000256" key="24">
    <source>
        <dbReference type="ARBA" id="ARBA00072040"/>
    </source>
</evidence>
<dbReference type="InterPro" id="IPR001611">
    <property type="entry name" value="Leu-rich_rpt"/>
</dbReference>
<evidence type="ECO:0000256" key="5">
    <source>
        <dbReference type="ARBA" id="ARBA00022475"/>
    </source>
</evidence>
<dbReference type="FunFam" id="3.80.10.10:FF:000233">
    <property type="entry name" value="Leucine-rich repeat receptor-like protein kinase TDR"/>
    <property type="match status" value="1"/>
</dbReference>
<evidence type="ECO:0000256" key="11">
    <source>
        <dbReference type="ARBA" id="ARBA00022729"/>
    </source>
</evidence>
<keyword evidence="16 26" id="KW-1133">Transmembrane helix</keyword>
<dbReference type="Gene3D" id="3.30.200.20">
    <property type="entry name" value="Phosphorylase Kinase, domain 1"/>
    <property type="match status" value="1"/>
</dbReference>
<evidence type="ECO:0000256" key="25">
    <source>
        <dbReference type="PROSITE-ProRule" id="PRU10141"/>
    </source>
</evidence>
<protein>
    <recommendedName>
        <fullName evidence="24">Receptor kinase-like protein Xa21</fullName>
        <ecNumber evidence="4">2.7.11.1</ecNumber>
    </recommendedName>
</protein>
<keyword evidence="12" id="KW-0677">Repeat</keyword>
<comment type="catalytic activity">
    <reaction evidence="21">
        <text>L-seryl-[protein] + ATP = O-phospho-L-seryl-[protein] + ADP + H(+)</text>
        <dbReference type="Rhea" id="RHEA:17989"/>
        <dbReference type="Rhea" id="RHEA-COMP:9863"/>
        <dbReference type="Rhea" id="RHEA-COMP:11604"/>
        <dbReference type="ChEBI" id="CHEBI:15378"/>
        <dbReference type="ChEBI" id="CHEBI:29999"/>
        <dbReference type="ChEBI" id="CHEBI:30616"/>
        <dbReference type="ChEBI" id="CHEBI:83421"/>
        <dbReference type="ChEBI" id="CHEBI:456216"/>
        <dbReference type="EC" id="2.7.11.1"/>
    </reaction>
</comment>
<dbReference type="AlphaFoldDB" id="A0A368R3B8"/>
<keyword evidence="17 26" id="KW-0472">Membrane</keyword>
<keyword evidence="11" id="KW-0732">Signal</keyword>
<accession>A0A368R3B8</accession>
<dbReference type="Pfam" id="PF00069">
    <property type="entry name" value="Pkinase"/>
    <property type="match status" value="1"/>
</dbReference>
<proteinExistence type="inferred from homology"/>
<dbReference type="GO" id="GO:0004674">
    <property type="term" value="F:protein serine/threonine kinase activity"/>
    <property type="evidence" value="ECO:0007669"/>
    <property type="project" value="UniProtKB-KW"/>
</dbReference>
<dbReference type="FunFam" id="3.30.200.20:FF:000432">
    <property type="entry name" value="LRR receptor-like serine/threonine-protein kinase EFR"/>
    <property type="match status" value="1"/>
</dbReference>
<dbReference type="InterPro" id="IPR013210">
    <property type="entry name" value="LRR_N_plant-typ"/>
</dbReference>
<dbReference type="OrthoDB" id="676979at2759"/>
<evidence type="ECO:0000256" key="13">
    <source>
        <dbReference type="ARBA" id="ARBA00022741"/>
    </source>
</evidence>
<keyword evidence="14" id="KW-0418">Kinase</keyword>
<evidence type="ECO:0000256" key="22">
    <source>
        <dbReference type="ARBA" id="ARBA00054320"/>
    </source>
</evidence>
<reference evidence="28" key="2">
    <citation type="submission" date="2015-07" db="EMBL/GenBank/DDBJ databases">
        <authorList>
            <person name="Noorani M."/>
        </authorList>
    </citation>
    <scope>NUCLEOTIDE SEQUENCE</scope>
    <source>
        <strain evidence="28">Yugu1</strain>
    </source>
</reference>
<dbReference type="EC" id="2.7.11.1" evidence="4"/>
<dbReference type="GO" id="GO:0005524">
    <property type="term" value="F:ATP binding"/>
    <property type="evidence" value="ECO:0007669"/>
    <property type="project" value="UniProtKB-UniRule"/>
</dbReference>
<dbReference type="EMBL" id="CM003532">
    <property type="protein sequence ID" value="RCV24689.1"/>
    <property type="molecule type" value="Genomic_DNA"/>
</dbReference>
<dbReference type="InterPro" id="IPR008271">
    <property type="entry name" value="Ser/Thr_kinase_AS"/>
</dbReference>
<evidence type="ECO:0000256" key="10">
    <source>
        <dbReference type="ARBA" id="ARBA00022692"/>
    </source>
</evidence>
<dbReference type="InterPro" id="IPR017441">
    <property type="entry name" value="Protein_kinase_ATP_BS"/>
</dbReference>
<dbReference type="Pfam" id="PF00560">
    <property type="entry name" value="LRR_1"/>
    <property type="match status" value="5"/>
</dbReference>
<evidence type="ECO:0000256" key="3">
    <source>
        <dbReference type="ARBA" id="ARBA00008684"/>
    </source>
</evidence>
<feature type="binding site" evidence="25">
    <location>
        <position position="820"/>
    </location>
    <ligand>
        <name>ATP</name>
        <dbReference type="ChEBI" id="CHEBI:30616"/>
    </ligand>
</feature>
<evidence type="ECO:0000256" key="15">
    <source>
        <dbReference type="ARBA" id="ARBA00022840"/>
    </source>
</evidence>
<evidence type="ECO:0000256" key="16">
    <source>
        <dbReference type="ARBA" id="ARBA00022989"/>
    </source>
</evidence>
<dbReference type="PROSITE" id="PS50011">
    <property type="entry name" value="PROTEIN_KINASE_DOM"/>
    <property type="match status" value="1"/>
</dbReference>
<name>A0A368R3B8_SETIT</name>
<dbReference type="FunFam" id="3.80.10.10:FF:001158">
    <property type="entry name" value="Leucine-rich repeat protein kinase family protein"/>
    <property type="match status" value="1"/>
</dbReference>
<evidence type="ECO:0000256" key="17">
    <source>
        <dbReference type="ARBA" id="ARBA00023136"/>
    </source>
</evidence>
<keyword evidence="8" id="KW-0433">Leucine-rich repeat</keyword>
<dbReference type="InterPro" id="IPR051809">
    <property type="entry name" value="Plant_receptor-like_S/T_kinase"/>
</dbReference>
<dbReference type="PROSITE" id="PS51450">
    <property type="entry name" value="LRR"/>
    <property type="match status" value="1"/>
</dbReference>
<dbReference type="InterPro" id="IPR032675">
    <property type="entry name" value="LRR_dom_sf"/>
</dbReference>
<comment type="function">
    <text evidence="22">Receptor kinase that detects X.oryzae pv. oryzae protein Ax21 to promote innate immunity. Following X.oryzae pv. oryzae protein Ax21 detection, undergoes cleavage, releasing the processed protein kinase Xa21 chain.</text>
</comment>
<comment type="function">
    <text evidence="23">The processed protein kinase Xa21 chain released by protein cleavage after X.oryzae pv. oryzae protein Ax21 detection translocates into the nucleus where it can bind and regulate WRKY62, a transcription factor. Confers resistance to the bacterial pathogen X.oryzae pv. oryzae (Xoo).</text>
</comment>
<dbReference type="GO" id="GO:0005789">
    <property type="term" value="C:endoplasmic reticulum membrane"/>
    <property type="evidence" value="ECO:0007669"/>
    <property type="project" value="UniProtKB-SubCell"/>
</dbReference>